<dbReference type="Gene3D" id="3.40.50.20">
    <property type="match status" value="1"/>
</dbReference>
<dbReference type="Proteomes" id="UP001339911">
    <property type="component" value="Unassembled WGS sequence"/>
</dbReference>
<dbReference type="InterPro" id="IPR041561">
    <property type="entry name" value="PglD_N"/>
</dbReference>
<dbReference type="InterPro" id="IPR050179">
    <property type="entry name" value="Trans_hexapeptide_repeat"/>
</dbReference>
<keyword evidence="2" id="KW-0677">Repeat</keyword>
<dbReference type="SUPFAM" id="SSF51161">
    <property type="entry name" value="Trimeric LpxA-like enzymes"/>
    <property type="match status" value="1"/>
</dbReference>
<dbReference type="PROSITE" id="PS00101">
    <property type="entry name" value="HEXAPEP_TRANSFERASES"/>
    <property type="match status" value="1"/>
</dbReference>
<evidence type="ECO:0000256" key="1">
    <source>
        <dbReference type="ARBA" id="ARBA00022679"/>
    </source>
</evidence>
<dbReference type="InterPro" id="IPR011004">
    <property type="entry name" value="Trimer_LpxA-like_sf"/>
</dbReference>
<dbReference type="EMBL" id="JAZGQL010000036">
    <property type="protein sequence ID" value="MEE6311634.1"/>
    <property type="molecule type" value="Genomic_DNA"/>
</dbReference>
<dbReference type="NCBIfam" id="TIGR03570">
    <property type="entry name" value="NeuD_NnaD"/>
    <property type="match status" value="1"/>
</dbReference>
<keyword evidence="5" id="KW-1185">Reference proteome</keyword>
<reference evidence="4 5" key="1">
    <citation type="submission" date="2024-01" db="EMBL/GenBank/DDBJ databases">
        <title>Genome insights into Plantactinospora veratri sp. nov.</title>
        <authorList>
            <person name="Wang L."/>
        </authorList>
    </citation>
    <scope>NUCLEOTIDE SEQUENCE [LARGE SCALE GENOMIC DNA]</scope>
    <source>
        <strain evidence="4 5">NEAU-FHS4</strain>
    </source>
</reference>
<gene>
    <name evidence="4" type="ORF">V1634_32895</name>
</gene>
<protein>
    <submittedName>
        <fullName evidence="4">NeuD/PglB/VioB family sugar acetyltransferase</fullName>
    </submittedName>
</protein>
<accession>A0ABU7SNS9</accession>
<dbReference type="InterPro" id="IPR020019">
    <property type="entry name" value="AcTrfase_PglD-like"/>
</dbReference>
<evidence type="ECO:0000313" key="5">
    <source>
        <dbReference type="Proteomes" id="UP001339911"/>
    </source>
</evidence>
<dbReference type="PANTHER" id="PTHR43300">
    <property type="entry name" value="ACETYLTRANSFERASE"/>
    <property type="match status" value="1"/>
</dbReference>
<sequence>MTGNALVVLGTAGHAREILAIAEAAGGYKLLGCLGPRRAAELARLPVDWLGPDDWLVDADERVRYVLGVGSGTIRARLDGQLDPRTPARLVHPAAAVGPAVELGPGTVLWPGAVLTADIVTGRHVHVGANASVGHDAVLADFATLLPGCTVAGSTRIGPGATIGAGATVIDGIRVGAGAMVGAGAAVVRDVPDGAVVVGVPARPIERRDH</sequence>
<comment type="caution">
    <text evidence="4">The sequence shown here is derived from an EMBL/GenBank/DDBJ whole genome shotgun (WGS) entry which is preliminary data.</text>
</comment>
<evidence type="ECO:0000259" key="3">
    <source>
        <dbReference type="Pfam" id="PF17836"/>
    </source>
</evidence>
<feature type="domain" description="PglD N-terminal" evidence="3">
    <location>
        <begin position="6"/>
        <end position="78"/>
    </location>
</feature>
<dbReference type="PANTHER" id="PTHR43300:SF7">
    <property type="entry name" value="UDP-N-ACETYLBACILLOSAMINE N-ACETYLTRANSFERASE"/>
    <property type="match status" value="1"/>
</dbReference>
<proteinExistence type="predicted"/>
<dbReference type="Pfam" id="PF00132">
    <property type="entry name" value="Hexapep"/>
    <property type="match status" value="1"/>
</dbReference>
<evidence type="ECO:0000256" key="2">
    <source>
        <dbReference type="ARBA" id="ARBA00022737"/>
    </source>
</evidence>
<dbReference type="CDD" id="cd03360">
    <property type="entry name" value="LbH_AT_putative"/>
    <property type="match status" value="1"/>
</dbReference>
<dbReference type="InterPro" id="IPR018357">
    <property type="entry name" value="Hexapep_transf_CS"/>
</dbReference>
<dbReference type="Gene3D" id="2.160.10.10">
    <property type="entry name" value="Hexapeptide repeat proteins"/>
    <property type="match status" value="1"/>
</dbReference>
<keyword evidence="1" id="KW-0808">Transferase</keyword>
<name>A0ABU7SNS9_9ACTN</name>
<organism evidence="4 5">
    <name type="scientific">Plantactinospora veratri</name>
    <dbReference type="NCBI Taxonomy" id="1436122"/>
    <lineage>
        <taxon>Bacteria</taxon>
        <taxon>Bacillati</taxon>
        <taxon>Actinomycetota</taxon>
        <taxon>Actinomycetes</taxon>
        <taxon>Micromonosporales</taxon>
        <taxon>Micromonosporaceae</taxon>
        <taxon>Plantactinospora</taxon>
    </lineage>
</organism>
<evidence type="ECO:0000313" key="4">
    <source>
        <dbReference type="EMBL" id="MEE6311634.1"/>
    </source>
</evidence>
<dbReference type="Pfam" id="PF17836">
    <property type="entry name" value="PglD_N"/>
    <property type="match status" value="1"/>
</dbReference>
<dbReference type="InterPro" id="IPR001451">
    <property type="entry name" value="Hexapep"/>
</dbReference>
<dbReference type="RefSeq" id="WP_331211522.1">
    <property type="nucleotide sequence ID" value="NZ_JAZGQL010000036.1"/>
</dbReference>